<dbReference type="Pfam" id="PF10544">
    <property type="entry name" value="T5orf172"/>
    <property type="match status" value="1"/>
</dbReference>
<reference evidence="3" key="2">
    <citation type="submission" date="2020-09" db="EMBL/GenBank/DDBJ databases">
        <authorList>
            <person name="Sun Q."/>
            <person name="Zhou Y."/>
        </authorList>
    </citation>
    <scope>NUCLEOTIDE SEQUENCE</scope>
    <source>
        <strain evidence="3">CGMCC 1.12408</strain>
    </source>
</reference>
<accession>A0A916RSE4</accession>
<evidence type="ECO:0000313" key="3">
    <source>
        <dbReference type="EMBL" id="GGA65207.1"/>
    </source>
</evidence>
<feature type="region of interest" description="Disordered" evidence="1">
    <location>
        <begin position="1"/>
        <end position="23"/>
    </location>
</feature>
<evidence type="ECO:0000313" key="4">
    <source>
        <dbReference type="Proteomes" id="UP000613512"/>
    </source>
</evidence>
<name>A0A916RSE4_9BACI</name>
<dbReference type="RefSeq" id="WP_188383232.1">
    <property type="nucleotide sequence ID" value="NZ_BMEY01000002.1"/>
</dbReference>
<comment type="caution">
    <text evidence="3">The sequence shown here is derived from an EMBL/GenBank/DDBJ whole genome shotgun (WGS) entry which is preliminary data.</text>
</comment>
<evidence type="ECO:0000256" key="1">
    <source>
        <dbReference type="SAM" id="MobiDB-lite"/>
    </source>
</evidence>
<proteinExistence type="predicted"/>
<gene>
    <name evidence="3" type="ORF">GCM10008025_06330</name>
</gene>
<keyword evidence="4" id="KW-1185">Reference proteome</keyword>
<feature type="domain" description="Bacteriophage T5 Orf172 DNA-binding" evidence="2">
    <location>
        <begin position="41"/>
        <end position="123"/>
    </location>
</feature>
<sequence length="154" mass="17525">MADEIVAEKIGTDTKGSGDEVTDKVQPEDGKVGWVYVLYNPSMPSLVKIGYSTRDPKLRANELSKHAGVPTKFILVYKEKFDDCKKAEEIIHQKLVERGLRVSENREFFRMTVEEAVRVLVGEKGRGSSIRDMGDTMSHYNFNWKPNSTQKITR</sequence>
<dbReference type="AlphaFoldDB" id="A0A916RSE4"/>
<dbReference type="SMART" id="SM00974">
    <property type="entry name" value="T5orf172"/>
    <property type="match status" value="1"/>
</dbReference>
<dbReference type="InterPro" id="IPR018306">
    <property type="entry name" value="Phage_T5_Orf172_DNA-bd"/>
</dbReference>
<reference evidence="3" key="1">
    <citation type="journal article" date="2014" name="Int. J. Syst. Evol. Microbiol.">
        <title>Complete genome sequence of Corynebacterium casei LMG S-19264T (=DSM 44701T), isolated from a smear-ripened cheese.</title>
        <authorList>
            <consortium name="US DOE Joint Genome Institute (JGI-PGF)"/>
            <person name="Walter F."/>
            <person name="Albersmeier A."/>
            <person name="Kalinowski J."/>
            <person name="Ruckert C."/>
        </authorList>
    </citation>
    <scope>NUCLEOTIDE SEQUENCE</scope>
    <source>
        <strain evidence="3">CGMCC 1.12408</strain>
    </source>
</reference>
<dbReference type="Proteomes" id="UP000613512">
    <property type="component" value="Unassembled WGS sequence"/>
</dbReference>
<protein>
    <recommendedName>
        <fullName evidence="2">Bacteriophage T5 Orf172 DNA-binding domain-containing protein</fullName>
    </recommendedName>
</protein>
<dbReference type="EMBL" id="BMEY01000002">
    <property type="protein sequence ID" value="GGA65207.1"/>
    <property type="molecule type" value="Genomic_DNA"/>
</dbReference>
<organism evidence="3 4">
    <name type="scientific">Ornithinibacillus halotolerans</name>
    <dbReference type="NCBI Taxonomy" id="1274357"/>
    <lineage>
        <taxon>Bacteria</taxon>
        <taxon>Bacillati</taxon>
        <taxon>Bacillota</taxon>
        <taxon>Bacilli</taxon>
        <taxon>Bacillales</taxon>
        <taxon>Bacillaceae</taxon>
        <taxon>Ornithinibacillus</taxon>
    </lineage>
</organism>
<evidence type="ECO:0000259" key="2">
    <source>
        <dbReference type="SMART" id="SM00974"/>
    </source>
</evidence>